<dbReference type="PANTHER" id="PTHR31793:SF37">
    <property type="entry name" value="ACYL-COA THIOESTER HYDROLASE YBGC"/>
    <property type="match status" value="1"/>
</dbReference>
<dbReference type="SUPFAM" id="SSF54637">
    <property type="entry name" value="Thioesterase/thiol ester dehydrase-isomerase"/>
    <property type="match status" value="1"/>
</dbReference>
<dbReference type="EMBL" id="LAZR01055993">
    <property type="protein sequence ID" value="KKK75153.1"/>
    <property type="molecule type" value="Genomic_DNA"/>
</dbReference>
<dbReference type="AlphaFoldDB" id="A0A0F8Y1J3"/>
<dbReference type="PANTHER" id="PTHR31793">
    <property type="entry name" value="4-HYDROXYBENZOYL-COA THIOESTERASE FAMILY MEMBER"/>
    <property type="match status" value="1"/>
</dbReference>
<organism evidence="2">
    <name type="scientific">marine sediment metagenome</name>
    <dbReference type="NCBI Taxonomy" id="412755"/>
    <lineage>
        <taxon>unclassified sequences</taxon>
        <taxon>metagenomes</taxon>
        <taxon>ecological metagenomes</taxon>
    </lineage>
</organism>
<dbReference type="GO" id="GO:0047617">
    <property type="term" value="F:fatty acyl-CoA hydrolase activity"/>
    <property type="evidence" value="ECO:0007669"/>
    <property type="project" value="TreeGrafter"/>
</dbReference>
<name>A0A0F8Y1J3_9ZZZZ</name>
<dbReference type="Gene3D" id="3.10.129.10">
    <property type="entry name" value="Hotdog Thioesterase"/>
    <property type="match status" value="1"/>
</dbReference>
<keyword evidence="1" id="KW-0378">Hydrolase</keyword>
<accession>A0A0F8Y1J3</accession>
<sequence length="142" mass="15944">MSDRPSSQREGEIDFTLTFTAQPDDIDELGHVNNAVWVRWIQDLATSHWNAIAPKAAIEQYIWVVTRHEIDYRGNVGVGAEVTGQTWISEPPKGARFWRNVSFTGPDGKIKVAAKTNWAIIDQAKGRAVRVPSELAELFLKN</sequence>
<protein>
    <submittedName>
        <fullName evidence="2">Uncharacterized protein</fullName>
    </submittedName>
</protein>
<proteinExistence type="predicted"/>
<gene>
    <name evidence="2" type="ORF">LCGC14_2876590</name>
</gene>
<dbReference type="InterPro" id="IPR050563">
    <property type="entry name" value="4-hydroxybenzoyl-CoA_TE"/>
</dbReference>
<dbReference type="CDD" id="cd00586">
    <property type="entry name" value="4HBT"/>
    <property type="match status" value="1"/>
</dbReference>
<evidence type="ECO:0000256" key="1">
    <source>
        <dbReference type="ARBA" id="ARBA00022801"/>
    </source>
</evidence>
<dbReference type="Pfam" id="PF13279">
    <property type="entry name" value="4HBT_2"/>
    <property type="match status" value="1"/>
</dbReference>
<reference evidence="2" key="1">
    <citation type="journal article" date="2015" name="Nature">
        <title>Complex archaea that bridge the gap between prokaryotes and eukaryotes.</title>
        <authorList>
            <person name="Spang A."/>
            <person name="Saw J.H."/>
            <person name="Jorgensen S.L."/>
            <person name="Zaremba-Niedzwiedzka K."/>
            <person name="Martijn J."/>
            <person name="Lind A.E."/>
            <person name="van Eijk R."/>
            <person name="Schleper C."/>
            <person name="Guy L."/>
            <person name="Ettema T.J."/>
        </authorList>
    </citation>
    <scope>NUCLEOTIDE SEQUENCE</scope>
</reference>
<dbReference type="InterPro" id="IPR029069">
    <property type="entry name" value="HotDog_dom_sf"/>
</dbReference>
<evidence type="ECO:0000313" key="2">
    <source>
        <dbReference type="EMBL" id="KKK75153.1"/>
    </source>
</evidence>
<comment type="caution">
    <text evidence="2">The sequence shown here is derived from an EMBL/GenBank/DDBJ whole genome shotgun (WGS) entry which is preliminary data.</text>
</comment>